<dbReference type="SUPFAM" id="SSF53335">
    <property type="entry name" value="S-adenosyl-L-methionine-dependent methyltransferases"/>
    <property type="match status" value="1"/>
</dbReference>
<organism evidence="8 9">
    <name type="scientific">Saccharospirillum salsuginis</name>
    <dbReference type="NCBI Taxonomy" id="418750"/>
    <lineage>
        <taxon>Bacteria</taxon>
        <taxon>Pseudomonadati</taxon>
        <taxon>Pseudomonadota</taxon>
        <taxon>Gammaproteobacteria</taxon>
        <taxon>Oceanospirillales</taxon>
        <taxon>Saccharospirillaceae</taxon>
        <taxon>Saccharospirillum</taxon>
    </lineage>
</organism>
<protein>
    <submittedName>
        <fullName evidence="8">rRNA cytosine-C5-methylase</fullName>
    </submittedName>
</protein>
<evidence type="ECO:0000259" key="7">
    <source>
        <dbReference type="PROSITE" id="PS51686"/>
    </source>
</evidence>
<dbReference type="PANTHER" id="PTHR22807:SF53">
    <property type="entry name" value="RIBOSOMAL RNA SMALL SUBUNIT METHYLTRANSFERASE B-RELATED"/>
    <property type="match status" value="1"/>
</dbReference>
<keyword evidence="2 6" id="KW-0489">Methyltransferase</keyword>
<evidence type="ECO:0000256" key="6">
    <source>
        <dbReference type="PROSITE-ProRule" id="PRU01023"/>
    </source>
</evidence>
<evidence type="ECO:0000256" key="2">
    <source>
        <dbReference type="ARBA" id="ARBA00022603"/>
    </source>
</evidence>
<dbReference type="GO" id="GO:0008173">
    <property type="term" value="F:RNA methyltransferase activity"/>
    <property type="evidence" value="ECO:0007669"/>
    <property type="project" value="InterPro"/>
</dbReference>
<feature type="active site" description="Nucleophile" evidence="6">
    <location>
        <position position="383"/>
    </location>
</feature>
<sequence>MSERPKPQAWPGYRWPHLINLTDRLVREDRWPQTDRWLALQFREHKAFGRKDRRFYSDAIFRLCREAAALVWLQARFKDEVLDWQRDAVWARLQTIPPAELWSWLVLLDGADDQLPRELTDAAERRRCLDALSDDEQAQLNPLRQGWVPPLKARLERRIQTSDWSADTLHHWQQLQQRRPPLWLRLVPGHEREALESLTGNGLTPIEQDGLAVAIDGDSRLTDIDAWRNGWLDIQDRGSQRIVEAVNARPGERIWDLCAGAGGKALALASLVGPDGHILATDIRDHALDKTVQRAKRLGLPQLETRTLDATDPEQIHPLNGLDFDAILIDAPCTASGTWRRSPDARWRLDEDSLRAFTDLQDRLLAQATGALAPGGRLVYATCSWLVEENEDRVSAFLAQHSDFKLVSQRIVGAPEDDADTLFVAVMNRR</sequence>
<evidence type="ECO:0000313" key="9">
    <source>
        <dbReference type="Proteomes" id="UP000626148"/>
    </source>
</evidence>
<gene>
    <name evidence="8" type="ORF">GCM10007392_46080</name>
</gene>
<comment type="caution">
    <text evidence="8">The sequence shown here is derived from an EMBL/GenBank/DDBJ whole genome shotgun (WGS) entry which is preliminary data.</text>
</comment>
<name>A0A918KRS9_9GAMM</name>
<dbReference type="GO" id="GO:0001510">
    <property type="term" value="P:RNA methylation"/>
    <property type="evidence" value="ECO:0007669"/>
    <property type="project" value="InterPro"/>
</dbReference>
<keyword evidence="3 6" id="KW-0808">Transferase</keyword>
<dbReference type="AlphaFoldDB" id="A0A918KRS9"/>
<dbReference type="InterPro" id="IPR018314">
    <property type="entry name" value="RsmB/NOL1/NOP2-like_CS"/>
</dbReference>
<dbReference type="GO" id="GO:0003723">
    <property type="term" value="F:RNA binding"/>
    <property type="evidence" value="ECO:0007669"/>
    <property type="project" value="UniProtKB-UniRule"/>
</dbReference>
<comment type="similarity">
    <text evidence="1 6">Belongs to the class I-like SAM-binding methyltransferase superfamily. RsmB/NOP family.</text>
</comment>
<dbReference type="InterPro" id="IPR049560">
    <property type="entry name" value="MeTrfase_RsmB-F_NOP2_cat"/>
</dbReference>
<feature type="domain" description="SAM-dependent MTase RsmB/NOP-type" evidence="7">
    <location>
        <begin position="158"/>
        <end position="430"/>
    </location>
</feature>
<dbReference type="InterPro" id="IPR023267">
    <property type="entry name" value="RCMT"/>
</dbReference>
<evidence type="ECO:0000256" key="3">
    <source>
        <dbReference type="ARBA" id="ARBA00022679"/>
    </source>
</evidence>
<dbReference type="PROSITE" id="PS51686">
    <property type="entry name" value="SAM_MT_RSMB_NOP"/>
    <property type="match status" value="1"/>
</dbReference>
<dbReference type="Proteomes" id="UP000626148">
    <property type="component" value="Unassembled WGS sequence"/>
</dbReference>
<keyword evidence="9" id="KW-1185">Reference proteome</keyword>
<keyword evidence="4 6" id="KW-0949">S-adenosyl-L-methionine</keyword>
<dbReference type="Gene3D" id="3.40.50.150">
    <property type="entry name" value="Vaccinia Virus protein VP39"/>
    <property type="match status" value="1"/>
</dbReference>
<feature type="binding site" evidence="6">
    <location>
        <position position="282"/>
    </location>
    <ligand>
        <name>S-adenosyl-L-methionine</name>
        <dbReference type="ChEBI" id="CHEBI:59789"/>
    </ligand>
</feature>
<dbReference type="InterPro" id="IPR001678">
    <property type="entry name" value="MeTrfase_RsmB-F_NOP2_dom"/>
</dbReference>
<feature type="binding site" evidence="6">
    <location>
        <position position="330"/>
    </location>
    <ligand>
        <name>S-adenosyl-L-methionine</name>
        <dbReference type="ChEBI" id="CHEBI:59789"/>
    </ligand>
</feature>
<dbReference type="RefSeq" id="WP_189613261.1">
    <property type="nucleotide sequence ID" value="NZ_BMXR01000017.1"/>
</dbReference>
<dbReference type="PANTHER" id="PTHR22807">
    <property type="entry name" value="NOP2 YEAST -RELATED NOL1/NOP2/FMU SUN DOMAIN-CONTAINING"/>
    <property type="match status" value="1"/>
</dbReference>
<dbReference type="EMBL" id="BMXR01000017">
    <property type="protein sequence ID" value="GGX73430.1"/>
    <property type="molecule type" value="Genomic_DNA"/>
</dbReference>
<evidence type="ECO:0000256" key="1">
    <source>
        <dbReference type="ARBA" id="ARBA00007494"/>
    </source>
</evidence>
<comment type="caution">
    <text evidence="6">Lacks conserved residue(s) required for the propagation of feature annotation.</text>
</comment>
<reference evidence="8" key="2">
    <citation type="submission" date="2020-09" db="EMBL/GenBank/DDBJ databases">
        <authorList>
            <person name="Sun Q."/>
            <person name="Kim S."/>
        </authorList>
    </citation>
    <scope>NUCLEOTIDE SEQUENCE</scope>
    <source>
        <strain evidence="8">KCTC 22169</strain>
    </source>
</reference>
<reference evidence="8" key="1">
    <citation type="journal article" date="2014" name="Int. J. Syst. Evol. Microbiol.">
        <title>Complete genome sequence of Corynebacterium casei LMG S-19264T (=DSM 44701T), isolated from a smear-ripened cheese.</title>
        <authorList>
            <consortium name="US DOE Joint Genome Institute (JGI-PGF)"/>
            <person name="Walter F."/>
            <person name="Albersmeier A."/>
            <person name="Kalinowski J."/>
            <person name="Ruckert C."/>
        </authorList>
    </citation>
    <scope>NUCLEOTIDE SEQUENCE</scope>
    <source>
        <strain evidence="8">KCTC 22169</strain>
    </source>
</reference>
<dbReference type="InterPro" id="IPR029063">
    <property type="entry name" value="SAM-dependent_MTases_sf"/>
</dbReference>
<proteinExistence type="inferred from homology"/>
<evidence type="ECO:0000256" key="4">
    <source>
        <dbReference type="ARBA" id="ARBA00022691"/>
    </source>
</evidence>
<evidence type="ECO:0000313" key="8">
    <source>
        <dbReference type="EMBL" id="GGX73430.1"/>
    </source>
</evidence>
<accession>A0A918KRS9</accession>
<keyword evidence="5 6" id="KW-0694">RNA-binding</keyword>
<dbReference type="Pfam" id="PF01189">
    <property type="entry name" value="Methyltr_RsmB-F"/>
    <property type="match status" value="1"/>
</dbReference>
<dbReference type="CDD" id="cd02440">
    <property type="entry name" value="AdoMet_MTases"/>
    <property type="match status" value="1"/>
</dbReference>
<dbReference type="PRINTS" id="PR02008">
    <property type="entry name" value="RCMTFAMILY"/>
</dbReference>
<feature type="binding site" evidence="6">
    <location>
        <position position="309"/>
    </location>
    <ligand>
        <name>S-adenosyl-L-methionine</name>
        <dbReference type="ChEBI" id="CHEBI:59789"/>
    </ligand>
</feature>
<dbReference type="PROSITE" id="PS01153">
    <property type="entry name" value="NOL1_NOP2_SUN"/>
    <property type="match status" value="1"/>
</dbReference>
<evidence type="ECO:0000256" key="5">
    <source>
        <dbReference type="ARBA" id="ARBA00022884"/>
    </source>
</evidence>